<evidence type="ECO:0000313" key="1">
    <source>
        <dbReference type="EMBL" id="SFB77070.1"/>
    </source>
</evidence>
<reference evidence="2" key="1">
    <citation type="submission" date="2016-10" db="EMBL/GenBank/DDBJ databases">
        <authorList>
            <person name="Varghese N."/>
            <person name="Submissions S."/>
        </authorList>
    </citation>
    <scope>NUCLEOTIDE SEQUENCE [LARGE SCALE GENOMIC DNA]</scope>
    <source>
        <strain evidence="2">ATCC 43811</strain>
    </source>
</reference>
<gene>
    <name evidence="1" type="ORF">SAMN02745150_00724</name>
</gene>
<name>A0A1I1DWJ0_BREAD</name>
<dbReference type="STRING" id="34097.SAMN02745150_00724"/>
<dbReference type="SUPFAM" id="SSF160527">
    <property type="entry name" value="V-type ATPase subunit E-like"/>
    <property type="match status" value="1"/>
</dbReference>
<proteinExistence type="predicted"/>
<accession>A0A1I1DWJ0</accession>
<dbReference type="RefSeq" id="WP_092318721.1">
    <property type="nucleotide sequence ID" value="NZ_FOKY01000003.1"/>
</dbReference>
<organism evidence="1 2">
    <name type="scientific">Brevinema andersonii</name>
    <dbReference type="NCBI Taxonomy" id="34097"/>
    <lineage>
        <taxon>Bacteria</taxon>
        <taxon>Pseudomonadati</taxon>
        <taxon>Spirochaetota</taxon>
        <taxon>Spirochaetia</taxon>
        <taxon>Brevinematales</taxon>
        <taxon>Brevinemataceae</taxon>
        <taxon>Brevinema</taxon>
    </lineage>
</organism>
<keyword evidence="2" id="KW-1185">Reference proteome</keyword>
<evidence type="ECO:0000313" key="2">
    <source>
        <dbReference type="Proteomes" id="UP000240042"/>
    </source>
</evidence>
<dbReference type="EMBL" id="FOKY01000003">
    <property type="protein sequence ID" value="SFB77070.1"/>
    <property type="molecule type" value="Genomic_DNA"/>
</dbReference>
<dbReference type="Proteomes" id="UP000240042">
    <property type="component" value="Unassembled WGS sequence"/>
</dbReference>
<protein>
    <submittedName>
        <fullName evidence="1">H+-ATPase subunit E/Vma4</fullName>
    </submittedName>
</protein>
<dbReference type="AlphaFoldDB" id="A0A1I1DWJ0"/>
<sequence>MALKDMISDIEQTVIDEINQSRDHAKIEATKKVLAKGDILEDFYNNKKDILRSQLSKKEISLKSEKDFLYRNKQLKEEDEFINNLLPLIRSSLLTFVLNKNRYGEILRLCLVKISDSTDLNNSYLYINSRDIELIHDNVSLISGTITIAADDTIEAGFIIKTRDGVNINLSFAYLFEEQKAKLLNSTLRMLKEGL</sequence>